<feature type="transmembrane region" description="Helical" evidence="8">
    <location>
        <begin position="312"/>
        <end position="337"/>
    </location>
</feature>
<feature type="transmembrane region" description="Helical" evidence="8">
    <location>
        <begin position="241"/>
        <end position="271"/>
    </location>
</feature>
<dbReference type="EMBL" id="LGTC01000001">
    <property type="protein sequence ID" value="KNY28235.1"/>
    <property type="molecule type" value="Genomic_DNA"/>
</dbReference>
<evidence type="ECO:0000256" key="3">
    <source>
        <dbReference type="ARBA" id="ARBA00022448"/>
    </source>
</evidence>
<name>A0A0L6JRD5_9FIRM</name>
<proteinExistence type="inferred from homology"/>
<keyword evidence="4" id="KW-1003">Cell membrane</keyword>
<feature type="transmembrane region" description="Helical" evidence="8">
    <location>
        <begin position="31"/>
        <end position="52"/>
    </location>
</feature>
<gene>
    <name evidence="9" type="ORF">Bccel_3509</name>
</gene>
<dbReference type="PROSITE" id="PS51257">
    <property type="entry name" value="PROKAR_LIPOPROTEIN"/>
    <property type="match status" value="1"/>
</dbReference>
<evidence type="ECO:0000256" key="8">
    <source>
        <dbReference type="SAM" id="Phobius"/>
    </source>
</evidence>
<evidence type="ECO:0008006" key="11">
    <source>
        <dbReference type="Google" id="ProtNLM"/>
    </source>
</evidence>
<evidence type="ECO:0000256" key="7">
    <source>
        <dbReference type="ARBA" id="ARBA00023136"/>
    </source>
</evidence>
<evidence type="ECO:0000256" key="1">
    <source>
        <dbReference type="ARBA" id="ARBA00004651"/>
    </source>
</evidence>
<comment type="similarity">
    <text evidence="2">Belongs to the autoinducer-2 exporter (AI-2E) (TC 2.A.86) family.</text>
</comment>
<keyword evidence="7 8" id="KW-0472">Membrane</keyword>
<reference evidence="10" key="1">
    <citation type="submission" date="2015-07" db="EMBL/GenBank/DDBJ databases">
        <title>Near-Complete Genome Sequence of the Cellulolytic Bacterium Bacteroides (Pseudobacteroides) cellulosolvens ATCC 35603.</title>
        <authorList>
            <person name="Dassa B."/>
            <person name="Utturkar S.M."/>
            <person name="Klingeman D.M."/>
            <person name="Hurt R.A."/>
            <person name="Keller M."/>
            <person name="Xu J."/>
            <person name="Reddy Y.H.K."/>
            <person name="Borovok I."/>
            <person name="Grinberg I.R."/>
            <person name="Lamed R."/>
            <person name="Zhivin O."/>
            <person name="Bayer E.A."/>
            <person name="Brown S.D."/>
        </authorList>
    </citation>
    <scope>NUCLEOTIDE SEQUENCE [LARGE SCALE GENOMIC DNA]</scope>
    <source>
        <strain evidence="10">DSM 2933</strain>
    </source>
</reference>
<evidence type="ECO:0000256" key="5">
    <source>
        <dbReference type="ARBA" id="ARBA00022692"/>
    </source>
</evidence>
<evidence type="ECO:0000313" key="10">
    <source>
        <dbReference type="Proteomes" id="UP000036923"/>
    </source>
</evidence>
<dbReference type="InterPro" id="IPR002549">
    <property type="entry name" value="AI-2E-like"/>
</dbReference>
<dbReference type="GO" id="GO:0005886">
    <property type="term" value="C:plasma membrane"/>
    <property type="evidence" value="ECO:0007669"/>
    <property type="project" value="UniProtKB-SubCell"/>
</dbReference>
<feature type="transmembrane region" description="Helical" evidence="8">
    <location>
        <begin position="159"/>
        <end position="177"/>
    </location>
</feature>
<evidence type="ECO:0000256" key="6">
    <source>
        <dbReference type="ARBA" id="ARBA00022989"/>
    </source>
</evidence>
<keyword evidence="3" id="KW-0813">Transport</keyword>
<sequence length="349" mass="38868">MHFKRKLLIYIVLISALTLSCLFIIRNKDKIIDIVIPFFIAIIIAYTLKPLVLKMETKNIPRSLSIILIYIVLTSAIIATTIFIIPELIANTKEIMDKLPEFTGKYQKLFNSYISNIQSSKWSPEIKNAILNEIQNGSGKLQDFIMRTLSKGLNTTMKAVTIFFDLTLSLIIAYYFIKDSKSFRDGFLSLVPRKWRNGLINTGREINQILSNFIQGQLLTALIVGVLEALGLLLINSKYPFILGLIGGIANIIPYFGPFLGCLPAVALALIESPIKALWTIIIFSLVQQIDNAFISPKIIEGKLGLHPLTTIVAVLIGGEFFGIIGMLVSVPIFAIIKVILKRSVEAIV</sequence>
<comment type="subcellular location">
    <subcellularLocation>
        <location evidence="1">Cell membrane</location>
        <topology evidence="1">Multi-pass membrane protein</topology>
    </subcellularLocation>
</comment>
<accession>A0A0L6JRD5</accession>
<keyword evidence="5 8" id="KW-0812">Transmembrane</keyword>
<dbReference type="Pfam" id="PF01594">
    <property type="entry name" value="AI-2E_transport"/>
    <property type="match status" value="1"/>
</dbReference>
<evidence type="ECO:0000256" key="2">
    <source>
        <dbReference type="ARBA" id="ARBA00009773"/>
    </source>
</evidence>
<dbReference type="PANTHER" id="PTHR21716">
    <property type="entry name" value="TRANSMEMBRANE PROTEIN"/>
    <property type="match status" value="1"/>
</dbReference>
<dbReference type="AlphaFoldDB" id="A0A0L6JRD5"/>
<dbReference type="PANTHER" id="PTHR21716:SF53">
    <property type="entry name" value="PERMEASE PERM-RELATED"/>
    <property type="match status" value="1"/>
</dbReference>
<feature type="transmembrane region" description="Helical" evidence="8">
    <location>
        <begin position="64"/>
        <end position="85"/>
    </location>
</feature>
<keyword evidence="10" id="KW-1185">Reference proteome</keyword>
<comment type="caution">
    <text evidence="9">The sequence shown here is derived from an EMBL/GenBank/DDBJ whole genome shotgun (WGS) entry which is preliminary data.</text>
</comment>
<dbReference type="OrthoDB" id="9793390at2"/>
<dbReference type="GO" id="GO:0055085">
    <property type="term" value="P:transmembrane transport"/>
    <property type="evidence" value="ECO:0007669"/>
    <property type="project" value="TreeGrafter"/>
</dbReference>
<feature type="transmembrane region" description="Helical" evidence="8">
    <location>
        <begin position="218"/>
        <end position="235"/>
    </location>
</feature>
<feature type="transmembrane region" description="Helical" evidence="8">
    <location>
        <begin position="7"/>
        <end position="25"/>
    </location>
</feature>
<organism evidence="9 10">
    <name type="scientific">Pseudobacteroides cellulosolvens ATCC 35603 = DSM 2933</name>
    <dbReference type="NCBI Taxonomy" id="398512"/>
    <lineage>
        <taxon>Bacteria</taxon>
        <taxon>Bacillati</taxon>
        <taxon>Bacillota</taxon>
        <taxon>Clostridia</taxon>
        <taxon>Eubacteriales</taxon>
        <taxon>Oscillospiraceae</taxon>
        <taxon>Pseudobacteroides</taxon>
    </lineage>
</organism>
<dbReference type="eggNOG" id="COG0628">
    <property type="taxonomic scope" value="Bacteria"/>
</dbReference>
<dbReference type="PATRIC" id="fig|398512.5.peg.3676"/>
<keyword evidence="6 8" id="KW-1133">Transmembrane helix</keyword>
<dbReference type="Proteomes" id="UP000036923">
    <property type="component" value="Unassembled WGS sequence"/>
</dbReference>
<protein>
    <recommendedName>
        <fullName evidence="11">AI-2E family transporter</fullName>
    </recommendedName>
</protein>
<dbReference type="STRING" id="398512.Bccel_3509"/>
<evidence type="ECO:0000256" key="4">
    <source>
        <dbReference type="ARBA" id="ARBA00022475"/>
    </source>
</evidence>
<evidence type="ECO:0000313" key="9">
    <source>
        <dbReference type="EMBL" id="KNY28235.1"/>
    </source>
</evidence>